<dbReference type="EMBL" id="ATFP01000034">
    <property type="protein sequence ID" value="EPH19535.1"/>
    <property type="molecule type" value="Genomic_DNA"/>
</dbReference>
<dbReference type="Proteomes" id="UP000014614">
    <property type="component" value="Unassembled WGS sequence"/>
</dbReference>
<dbReference type="HOGENOM" id="CLU_3363327_0_0_10"/>
<sequence length="35" mass="4042">MANLDKSALINKKQWKKEIGLKIIATFGHRITFNL</sequence>
<organism evidence="1 2">
    <name type="scientific">Bacteroides stercoris CC31F</name>
    <dbReference type="NCBI Taxonomy" id="1073351"/>
    <lineage>
        <taxon>Bacteria</taxon>
        <taxon>Pseudomonadati</taxon>
        <taxon>Bacteroidota</taxon>
        <taxon>Bacteroidia</taxon>
        <taxon>Bacteroidales</taxon>
        <taxon>Bacteroidaceae</taxon>
        <taxon>Bacteroides</taxon>
    </lineage>
</organism>
<evidence type="ECO:0000313" key="1">
    <source>
        <dbReference type="EMBL" id="EPH19535.1"/>
    </source>
</evidence>
<name>S3ZFN7_BACSE</name>
<proteinExistence type="predicted"/>
<comment type="caution">
    <text evidence="1">The sequence shown here is derived from an EMBL/GenBank/DDBJ whole genome shotgun (WGS) entry which is preliminary data.</text>
</comment>
<protein>
    <submittedName>
        <fullName evidence="1">Uncharacterized protein</fullName>
    </submittedName>
</protein>
<dbReference type="AlphaFoldDB" id="S3ZFN7"/>
<reference evidence="1 2" key="1">
    <citation type="submission" date="2013-05" db="EMBL/GenBank/DDBJ databases">
        <title>The Genome Sequence of Bacteroides stercoris CC31F.</title>
        <authorList>
            <consortium name="The Broad Institute Genomics Platform"/>
            <person name="Earl A."/>
            <person name="Ward D."/>
            <person name="Feldgarden M."/>
            <person name="Gevers D."/>
            <person name="Oliphant K."/>
            <person name="Allen-Vercoe E."/>
            <person name="Walker B."/>
            <person name="Young S."/>
            <person name="Zeng Q."/>
            <person name="Gargeya S."/>
            <person name="Fitzgerald M."/>
            <person name="Haas B."/>
            <person name="Abouelleil A."/>
            <person name="Allen A.W."/>
            <person name="Alvarado L."/>
            <person name="Arachchi H.M."/>
            <person name="Berlin A.M."/>
            <person name="Chapman S.B."/>
            <person name="Gainer-Dewar J."/>
            <person name="Goldberg J."/>
            <person name="Griggs A."/>
            <person name="Gujja S."/>
            <person name="Hansen M."/>
            <person name="Howarth C."/>
            <person name="Imamovic A."/>
            <person name="Ireland A."/>
            <person name="Larimer J."/>
            <person name="McCowan C."/>
            <person name="Murphy C."/>
            <person name="Pearson M."/>
            <person name="Poon T.W."/>
            <person name="Priest M."/>
            <person name="Roberts A."/>
            <person name="Saif S."/>
            <person name="Shea T."/>
            <person name="Sisk P."/>
            <person name="Sykes S."/>
            <person name="Wortman J."/>
            <person name="Nusbaum C."/>
            <person name="Birren B."/>
        </authorList>
    </citation>
    <scope>NUCLEOTIDE SEQUENCE [LARGE SCALE GENOMIC DNA]</scope>
    <source>
        <strain evidence="1 2">CC31F</strain>
    </source>
</reference>
<gene>
    <name evidence="1" type="ORF">HMPREF1181_02430</name>
</gene>
<evidence type="ECO:0000313" key="2">
    <source>
        <dbReference type="Proteomes" id="UP000014614"/>
    </source>
</evidence>
<accession>S3ZFN7</accession>